<dbReference type="CDD" id="cd03443">
    <property type="entry name" value="PaaI_thioesterase"/>
    <property type="match status" value="1"/>
</dbReference>
<sequence>MPQDHLKKLENLYYAAPINEALNPTISISENISSIEQFIGQSQCHAGQFAHGSVIFKLLDDAAYFAAASSQTEFFLVTASYEIKFKKPAPVGHYKAIGELIDSSGRLLKAKSKVIDENDQIIAKGKGLFIPTKQQLSHLKGYSS</sequence>
<protein>
    <submittedName>
        <fullName evidence="2">PaaI family thioesterase</fullName>
    </submittedName>
</protein>
<organism evidence="2 3">
    <name type="scientific">Salibacter halophilus</name>
    <dbReference type="NCBI Taxonomy" id="1803916"/>
    <lineage>
        <taxon>Bacteria</taxon>
        <taxon>Pseudomonadati</taxon>
        <taxon>Bacteroidota</taxon>
        <taxon>Flavobacteriia</taxon>
        <taxon>Flavobacteriales</taxon>
        <taxon>Salibacteraceae</taxon>
        <taxon>Salibacter</taxon>
    </lineage>
</organism>
<feature type="domain" description="Thioesterase" evidence="1">
    <location>
        <begin position="48"/>
        <end position="121"/>
    </location>
</feature>
<dbReference type="EMBL" id="WACR01000002">
    <property type="protein sequence ID" value="KAB1065737.1"/>
    <property type="molecule type" value="Genomic_DNA"/>
</dbReference>
<dbReference type="OrthoDB" id="344730at2"/>
<accession>A0A6N6MBC4</accession>
<reference evidence="2 3" key="1">
    <citation type="submission" date="2019-09" db="EMBL/GenBank/DDBJ databases">
        <title>Genomes of Cryomorphaceae.</title>
        <authorList>
            <person name="Bowman J.P."/>
        </authorList>
    </citation>
    <scope>NUCLEOTIDE SEQUENCE [LARGE SCALE GENOMIC DNA]</scope>
    <source>
        <strain evidence="2 3">KCTC 52047</strain>
    </source>
</reference>
<dbReference type="GO" id="GO:0016790">
    <property type="term" value="F:thiolester hydrolase activity"/>
    <property type="evidence" value="ECO:0007669"/>
    <property type="project" value="UniProtKB-ARBA"/>
</dbReference>
<evidence type="ECO:0000313" key="3">
    <source>
        <dbReference type="Proteomes" id="UP000435357"/>
    </source>
</evidence>
<dbReference type="Proteomes" id="UP000435357">
    <property type="component" value="Unassembled WGS sequence"/>
</dbReference>
<evidence type="ECO:0000313" key="2">
    <source>
        <dbReference type="EMBL" id="KAB1065737.1"/>
    </source>
</evidence>
<dbReference type="AlphaFoldDB" id="A0A6N6MBC4"/>
<dbReference type="InterPro" id="IPR029069">
    <property type="entry name" value="HotDog_dom_sf"/>
</dbReference>
<dbReference type="Pfam" id="PF03061">
    <property type="entry name" value="4HBT"/>
    <property type="match status" value="1"/>
</dbReference>
<dbReference type="Gene3D" id="3.10.129.10">
    <property type="entry name" value="Hotdog Thioesterase"/>
    <property type="match status" value="1"/>
</dbReference>
<gene>
    <name evidence="2" type="ORF">F3059_03505</name>
</gene>
<keyword evidence="3" id="KW-1185">Reference proteome</keyword>
<dbReference type="InterPro" id="IPR006683">
    <property type="entry name" value="Thioestr_dom"/>
</dbReference>
<name>A0A6N6MBC4_9FLAO</name>
<evidence type="ECO:0000259" key="1">
    <source>
        <dbReference type="Pfam" id="PF03061"/>
    </source>
</evidence>
<dbReference type="SUPFAM" id="SSF54637">
    <property type="entry name" value="Thioesterase/thiol ester dehydrase-isomerase"/>
    <property type="match status" value="1"/>
</dbReference>
<comment type="caution">
    <text evidence="2">The sequence shown here is derived from an EMBL/GenBank/DDBJ whole genome shotgun (WGS) entry which is preliminary data.</text>
</comment>
<dbReference type="RefSeq" id="WP_151166562.1">
    <property type="nucleotide sequence ID" value="NZ_WACR01000002.1"/>
</dbReference>
<proteinExistence type="predicted"/>